<dbReference type="Gene3D" id="1.25.40.20">
    <property type="entry name" value="Ankyrin repeat-containing domain"/>
    <property type="match status" value="1"/>
</dbReference>
<dbReference type="SUPFAM" id="SSF48403">
    <property type="entry name" value="Ankyrin repeat"/>
    <property type="match status" value="1"/>
</dbReference>
<evidence type="ECO:0000256" key="1">
    <source>
        <dbReference type="ARBA" id="ARBA00022737"/>
    </source>
</evidence>
<dbReference type="InterPro" id="IPR050745">
    <property type="entry name" value="Multifunctional_regulatory"/>
</dbReference>
<dbReference type="AlphaFoldDB" id="A0A174MAH6"/>
<dbReference type="PANTHER" id="PTHR24189">
    <property type="entry name" value="MYOTROPHIN"/>
    <property type="match status" value="1"/>
</dbReference>
<evidence type="ECO:0000256" key="3">
    <source>
        <dbReference type="PROSITE-ProRule" id="PRU00023"/>
    </source>
</evidence>
<organism evidence="4 5">
    <name type="scientific">Dorea longicatena</name>
    <dbReference type="NCBI Taxonomy" id="88431"/>
    <lineage>
        <taxon>Bacteria</taxon>
        <taxon>Bacillati</taxon>
        <taxon>Bacillota</taxon>
        <taxon>Clostridia</taxon>
        <taxon>Lachnospirales</taxon>
        <taxon>Lachnospiraceae</taxon>
        <taxon>Dorea</taxon>
    </lineage>
</organism>
<reference evidence="4 5" key="1">
    <citation type="submission" date="2015-09" db="EMBL/GenBank/DDBJ databases">
        <authorList>
            <consortium name="Pathogen Informatics"/>
        </authorList>
    </citation>
    <scope>NUCLEOTIDE SEQUENCE [LARGE SCALE GENOMIC DNA]</scope>
    <source>
        <strain evidence="4 5">2789STDY5834914</strain>
    </source>
</reference>
<dbReference type="GO" id="GO:0032259">
    <property type="term" value="P:methylation"/>
    <property type="evidence" value="ECO:0007669"/>
    <property type="project" value="UniProtKB-KW"/>
</dbReference>
<protein>
    <submittedName>
        <fullName evidence="4">tRNA(1-methyladenosine) methyltransferase and related methyltransferases</fullName>
    </submittedName>
</protein>
<keyword evidence="4" id="KW-0808">Transferase</keyword>
<dbReference type="PROSITE" id="PS50297">
    <property type="entry name" value="ANK_REP_REGION"/>
    <property type="match status" value="1"/>
</dbReference>
<evidence type="ECO:0000313" key="5">
    <source>
        <dbReference type="Proteomes" id="UP000095485"/>
    </source>
</evidence>
<evidence type="ECO:0000313" key="4">
    <source>
        <dbReference type="EMBL" id="CUP31105.1"/>
    </source>
</evidence>
<dbReference type="Proteomes" id="UP000095485">
    <property type="component" value="Unassembled WGS sequence"/>
</dbReference>
<dbReference type="InterPro" id="IPR036770">
    <property type="entry name" value="Ankyrin_rpt-contain_sf"/>
</dbReference>
<dbReference type="PROSITE" id="PS50088">
    <property type="entry name" value="ANK_REPEAT"/>
    <property type="match status" value="1"/>
</dbReference>
<accession>A0A174MAH6</accession>
<dbReference type="Pfam" id="PF12796">
    <property type="entry name" value="Ank_2"/>
    <property type="match status" value="1"/>
</dbReference>
<evidence type="ECO:0000256" key="2">
    <source>
        <dbReference type="ARBA" id="ARBA00023043"/>
    </source>
</evidence>
<keyword evidence="2 3" id="KW-0040">ANK repeat</keyword>
<keyword evidence="4" id="KW-0489">Methyltransferase</keyword>
<dbReference type="InterPro" id="IPR002110">
    <property type="entry name" value="Ankyrin_rpt"/>
</dbReference>
<dbReference type="EMBL" id="CZAY01000005">
    <property type="protein sequence ID" value="CUP31105.1"/>
    <property type="molecule type" value="Genomic_DNA"/>
</dbReference>
<proteinExistence type="predicted"/>
<name>A0A174MAH6_9FIRM</name>
<feature type="repeat" description="ANK" evidence="3">
    <location>
        <begin position="39"/>
        <end position="71"/>
    </location>
</feature>
<dbReference type="PANTHER" id="PTHR24189:SF50">
    <property type="entry name" value="ANKYRIN REPEAT AND SOCS BOX PROTEIN 2"/>
    <property type="match status" value="1"/>
</dbReference>
<dbReference type="OrthoDB" id="1866566at2"/>
<sequence>MYPNMFNRDEIFFRLGVEKSDDLLEKLKTVDNPNFQDSKGFSYLHRACQSHYLEAIEVLLEAGANPNINDERGFSPILSAIGTINEKNNAILEMMLQHGLDLDKMEGTVTLRERIESFKDDEMNKLVKRYGLK</sequence>
<keyword evidence="1" id="KW-0677">Repeat</keyword>
<dbReference type="SMART" id="SM00248">
    <property type="entry name" value="ANK"/>
    <property type="match status" value="2"/>
</dbReference>
<dbReference type="GO" id="GO:0008168">
    <property type="term" value="F:methyltransferase activity"/>
    <property type="evidence" value="ECO:0007669"/>
    <property type="project" value="UniProtKB-KW"/>
</dbReference>
<gene>
    <name evidence="4" type="ORF">ERS852526_00872</name>
</gene>